<protein>
    <submittedName>
        <fullName evidence="1">Uncharacterized protein</fullName>
    </submittedName>
</protein>
<name>Q6ER18_ORYSJ</name>
<proteinExistence type="predicted"/>
<sequence>MVKVVLSTQLVGVRCNLGSEGLLDLGHPCLDPVAPWLENAGGNGARKAVANTHASEHN</sequence>
<dbReference type="Proteomes" id="UP000000763">
    <property type="component" value="Chromosome 9"/>
</dbReference>
<gene>
    <name evidence="1" type="primary">P0707C02.13</name>
</gene>
<evidence type="ECO:0000313" key="2">
    <source>
        <dbReference type="Proteomes" id="UP000000763"/>
    </source>
</evidence>
<dbReference type="EMBL" id="AP005636">
    <property type="protein sequence ID" value="BAD28902.1"/>
    <property type="molecule type" value="Genomic_DNA"/>
</dbReference>
<evidence type="ECO:0000313" key="1">
    <source>
        <dbReference type="EMBL" id="BAD28902.1"/>
    </source>
</evidence>
<accession>Q6ER18</accession>
<dbReference type="AlphaFoldDB" id="Q6ER18"/>
<reference evidence="2" key="1">
    <citation type="journal article" date="2005" name="Nature">
        <title>The map-based sequence of the rice genome.</title>
        <authorList>
            <consortium name="International rice genome sequencing project (IRGSP)"/>
            <person name="Matsumoto T."/>
            <person name="Wu J."/>
            <person name="Kanamori H."/>
            <person name="Katayose Y."/>
            <person name="Fujisawa M."/>
            <person name="Namiki N."/>
            <person name="Mizuno H."/>
            <person name="Yamamoto K."/>
            <person name="Antonio B.A."/>
            <person name="Baba T."/>
            <person name="Sakata K."/>
            <person name="Nagamura Y."/>
            <person name="Aoki H."/>
            <person name="Arikawa K."/>
            <person name="Arita K."/>
            <person name="Bito T."/>
            <person name="Chiden Y."/>
            <person name="Fujitsuka N."/>
            <person name="Fukunaka R."/>
            <person name="Hamada M."/>
            <person name="Harada C."/>
            <person name="Hayashi A."/>
            <person name="Hijishita S."/>
            <person name="Honda M."/>
            <person name="Hosokawa S."/>
            <person name="Ichikawa Y."/>
            <person name="Idonuma A."/>
            <person name="Iijima M."/>
            <person name="Ikeda M."/>
            <person name="Ikeno M."/>
            <person name="Ito K."/>
            <person name="Ito S."/>
            <person name="Ito T."/>
            <person name="Ito Y."/>
            <person name="Ito Y."/>
            <person name="Iwabuchi A."/>
            <person name="Kamiya K."/>
            <person name="Karasawa W."/>
            <person name="Kurita K."/>
            <person name="Katagiri S."/>
            <person name="Kikuta A."/>
            <person name="Kobayashi H."/>
            <person name="Kobayashi N."/>
            <person name="Machita K."/>
            <person name="Maehara T."/>
            <person name="Masukawa M."/>
            <person name="Mizubayashi T."/>
            <person name="Mukai Y."/>
            <person name="Nagasaki H."/>
            <person name="Nagata Y."/>
            <person name="Naito S."/>
            <person name="Nakashima M."/>
            <person name="Nakama Y."/>
            <person name="Nakamichi Y."/>
            <person name="Nakamura M."/>
            <person name="Meguro A."/>
            <person name="Negishi M."/>
            <person name="Ohta I."/>
            <person name="Ohta T."/>
            <person name="Okamoto M."/>
            <person name="Ono N."/>
            <person name="Saji S."/>
            <person name="Sakaguchi M."/>
            <person name="Sakai K."/>
            <person name="Shibata M."/>
            <person name="Shimokawa T."/>
            <person name="Song J."/>
            <person name="Takazaki Y."/>
            <person name="Terasawa K."/>
            <person name="Tsugane M."/>
            <person name="Tsuji K."/>
            <person name="Ueda S."/>
            <person name="Waki K."/>
            <person name="Yamagata H."/>
            <person name="Yamamoto M."/>
            <person name="Yamamoto S."/>
            <person name="Yamane H."/>
            <person name="Yoshiki S."/>
            <person name="Yoshihara R."/>
            <person name="Yukawa K."/>
            <person name="Zhong H."/>
            <person name="Yano M."/>
            <person name="Yuan Q."/>
            <person name="Ouyang S."/>
            <person name="Liu J."/>
            <person name="Jones K.M."/>
            <person name="Gansberger K."/>
            <person name="Moffat K."/>
            <person name="Hill J."/>
            <person name="Bera J."/>
            <person name="Fadrosh D."/>
            <person name="Jin S."/>
            <person name="Johri S."/>
            <person name="Kim M."/>
            <person name="Overton L."/>
            <person name="Reardon M."/>
            <person name="Tsitrin T."/>
            <person name="Vuong H."/>
            <person name="Weaver B."/>
            <person name="Ciecko A."/>
            <person name="Tallon L."/>
            <person name="Jackson J."/>
            <person name="Pai G."/>
            <person name="Aken S.V."/>
            <person name="Utterback T."/>
            <person name="Reidmuller S."/>
            <person name="Feldblyum T."/>
            <person name="Hsiao J."/>
            <person name="Zismann V."/>
            <person name="Iobst S."/>
            <person name="de Vazeille A.R."/>
            <person name="Buell C.R."/>
            <person name="Ying K."/>
            <person name="Li Y."/>
            <person name="Lu T."/>
            <person name="Huang Y."/>
            <person name="Zhao Q."/>
            <person name="Feng Q."/>
            <person name="Zhang L."/>
            <person name="Zhu J."/>
            <person name="Weng Q."/>
            <person name="Mu J."/>
            <person name="Lu Y."/>
            <person name="Fan D."/>
            <person name="Liu Y."/>
            <person name="Guan J."/>
            <person name="Zhang Y."/>
            <person name="Yu S."/>
            <person name="Liu X."/>
            <person name="Zhang Y."/>
            <person name="Hong G."/>
            <person name="Han B."/>
            <person name="Choisne N."/>
            <person name="Demange N."/>
            <person name="Orjeda G."/>
            <person name="Samain S."/>
            <person name="Cattolico L."/>
            <person name="Pelletier E."/>
            <person name="Couloux A."/>
            <person name="Segurens B."/>
            <person name="Wincker P."/>
            <person name="D'Hont A."/>
            <person name="Scarpelli C."/>
            <person name="Weissenbach J."/>
            <person name="Salanoubat M."/>
            <person name="Quetier F."/>
            <person name="Yu Y."/>
            <person name="Kim H.R."/>
            <person name="Rambo T."/>
            <person name="Currie J."/>
            <person name="Collura K."/>
            <person name="Luo M."/>
            <person name="Yang T."/>
            <person name="Ammiraju J.S.S."/>
            <person name="Engler F."/>
            <person name="Soderlund C."/>
            <person name="Wing R.A."/>
            <person name="Palmer L.E."/>
            <person name="de la Bastide M."/>
            <person name="Spiegel L."/>
            <person name="Nascimento L."/>
            <person name="Zutavern T."/>
            <person name="O'Shaughnessy A."/>
            <person name="Dike S."/>
            <person name="Dedhia N."/>
            <person name="Preston R."/>
            <person name="Balija V."/>
            <person name="McCombie W.R."/>
            <person name="Chow T."/>
            <person name="Chen H."/>
            <person name="Chung M."/>
            <person name="Chen C."/>
            <person name="Shaw J."/>
            <person name="Wu H."/>
            <person name="Hsiao K."/>
            <person name="Chao Y."/>
            <person name="Chu M."/>
            <person name="Cheng C."/>
            <person name="Hour A."/>
            <person name="Lee P."/>
            <person name="Lin S."/>
            <person name="Lin Y."/>
            <person name="Liou J."/>
            <person name="Liu S."/>
            <person name="Hsing Y."/>
            <person name="Raghuvanshi S."/>
            <person name="Mohanty A."/>
            <person name="Bharti A.K."/>
            <person name="Gaur A."/>
            <person name="Gupta V."/>
            <person name="Kumar D."/>
            <person name="Ravi V."/>
            <person name="Vij S."/>
            <person name="Kapur A."/>
            <person name="Khurana P."/>
            <person name="Khurana P."/>
            <person name="Khurana J.P."/>
            <person name="Tyagi A.K."/>
            <person name="Gaikwad K."/>
            <person name="Singh A."/>
            <person name="Dalal V."/>
            <person name="Srivastava S."/>
            <person name="Dixit A."/>
            <person name="Pal A.K."/>
            <person name="Ghazi I.A."/>
            <person name="Yadav M."/>
            <person name="Pandit A."/>
            <person name="Bhargava A."/>
            <person name="Sureshbabu K."/>
            <person name="Batra K."/>
            <person name="Sharma T.R."/>
            <person name="Mohapatra T."/>
            <person name="Singh N.K."/>
            <person name="Messing J."/>
            <person name="Nelson A.B."/>
            <person name="Fuks G."/>
            <person name="Kavchok S."/>
            <person name="Keizer G."/>
            <person name="Linton E."/>
            <person name="Llaca V."/>
            <person name="Song R."/>
            <person name="Tanyolac B."/>
            <person name="Young S."/>
            <person name="Ho-Il K."/>
            <person name="Hahn J.H."/>
            <person name="Sangsakoo G."/>
            <person name="Vanavichit A."/>
            <person name="de Mattos Luiz.A.T."/>
            <person name="Zimmer P.D."/>
            <person name="Malone G."/>
            <person name="Dellagostin O."/>
            <person name="de Oliveira A.C."/>
            <person name="Bevan M."/>
            <person name="Bancroft I."/>
            <person name="Minx P."/>
            <person name="Cordum H."/>
            <person name="Wilson R."/>
            <person name="Cheng Z."/>
            <person name="Jin W."/>
            <person name="Jiang J."/>
            <person name="Leong S.A."/>
            <person name="Iwama H."/>
            <person name="Gojobori T."/>
            <person name="Itoh T."/>
            <person name="Niimura Y."/>
            <person name="Fujii Y."/>
            <person name="Habara T."/>
            <person name="Sakai H."/>
            <person name="Sato Y."/>
            <person name="Wilson G."/>
            <person name="Kumar K."/>
            <person name="McCouch S."/>
            <person name="Juretic N."/>
            <person name="Hoen D."/>
            <person name="Wright S."/>
            <person name="Bruskiewich R."/>
            <person name="Bureau T."/>
            <person name="Miyao A."/>
            <person name="Hirochika H."/>
            <person name="Nishikawa T."/>
            <person name="Kadowaki K."/>
            <person name="Sugiura M."/>
            <person name="Burr B."/>
            <person name="Sasaki T."/>
        </authorList>
    </citation>
    <scope>NUCLEOTIDE SEQUENCE [LARGE SCALE GENOMIC DNA]</scope>
    <source>
        <strain evidence="2">cv. Nipponbare</strain>
    </source>
</reference>
<reference evidence="2" key="2">
    <citation type="journal article" date="2008" name="Nucleic Acids Res.">
        <title>The rice annotation project database (RAP-DB): 2008 update.</title>
        <authorList>
            <consortium name="The rice annotation project (RAP)"/>
        </authorList>
    </citation>
    <scope>GENOME REANNOTATION</scope>
    <source>
        <strain evidence="2">cv. Nipponbare</strain>
    </source>
</reference>
<organism evidence="1 2">
    <name type="scientific">Oryza sativa subsp. japonica</name>
    <name type="common">Rice</name>
    <dbReference type="NCBI Taxonomy" id="39947"/>
    <lineage>
        <taxon>Eukaryota</taxon>
        <taxon>Viridiplantae</taxon>
        <taxon>Streptophyta</taxon>
        <taxon>Embryophyta</taxon>
        <taxon>Tracheophyta</taxon>
        <taxon>Spermatophyta</taxon>
        <taxon>Magnoliopsida</taxon>
        <taxon>Liliopsida</taxon>
        <taxon>Poales</taxon>
        <taxon>Poaceae</taxon>
        <taxon>BOP clade</taxon>
        <taxon>Oryzoideae</taxon>
        <taxon>Oryzeae</taxon>
        <taxon>Oryzinae</taxon>
        <taxon>Oryza</taxon>
        <taxon>Oryza sativa</taxon>
    </lineage>
</organism>